<dbReference type="OrthoDB" id="3236156at2759"/>
<feature type="region of interest" description="Disordered" evidence="1">
    <location>
        <begin position="606"/>
        <end position="652"/>
    </location>
</feature>
<evidence type="ECO:0000256" key="1">
    <source>
        <dbReference type="SAM" id="MobiDB-lite"/>
    </source>
</evidence>
<evidence type="ECO:0000313" key="3">
    <source>
        <dbReference type="Proteomes" id="UP000565441"/>
    </source>
</evidence>
<sequence length="652" mass="74883">MALINKYFWNLVTGFHSDHAEDQKKLFKLLKEWKERCEREKRGERTVKRFIGLELVAFLFKCTQNAIRKAGGPIGWEKLSEKERLARYNEMRMQVIRDIGQQEFGKLSDKEKEDVDFFLWAGCCMHKEMNAFKGGVHQMEQFWPEHSLAGPKKMYNRDNDVTVQKAPGTEASKRAEDITKGGAVKVASLCGAIFRHKDRKRGQQDTLRFFFDLELGFIISFPDTNNTRFQSHAEACAVLITYLDLFIKFLTFVKENKASRKLNHMEQNVWDGLHCNATRHEIVVITLYWLVVSVPYMREIRGPFREHDNILKLGNLHRRVISHLDKLIANPELIVGLDASWKEATLDGKMWERSEAFYGAQRYAPELPHLKELMVAFLCGARVTWLRFMSEFADDGALAKATPEQIERAWMESTNDLCESAFGMFRQDSKANPNISLEHYNARKMFKFNGTSEFLRKMGPEMRAFLRRVTRTQDASGANRQMKLHLAKHRQETAEKKLEKSRVRKAKENAAADALAQVIPTLTITELEYMCSLPRGAAGYATIAALDLQLDWHIKHGAVASISKKGPQPEPPSKLPVIPNGKQARGDREAKINLLRAAVESYLEHKHDRAPVPIQEGSTDAPEDEYSDKECLTVDDLEAYNEEVDSEDDYYQ</sequence>
<reference evidence="2 3" key="1">
    <citation type="journal article" date="2020" name="ISME J.">
        <title>Uncovering the hidden diversity of litter-decomposition mechanisms in mushroom-forming fungi.</title>
        <authorList>
            <person name="Floudas D."/>
            <person name="Bentzer J."/>
            <person name="Ahren D."/>
            <person name="Johansson T."/>
            <person name="Persson P."/>
            <person name="Tunlid A."/>
        </authorList>
    </citation>
    <scope>NUCLEOTIDE SEQUENCE [LARGE SCALE GENOMIC DNA]</scope>
    <source>
        <strain evidence="2 3">CBS 661.87</strain>
    </source>
</reference>
<protein>
    <submittedName>
        <fullName evidence="2">Uncharacterized protein</fullName>
    </submittedName>
</protein>
<dbReference type="AlphaFoldDB" id="A0A8H5HRL7"/>
<feature type="compositionally biased region" description="Acidic residues" evidence="1">
    <location>
        <begin position="621"/>
        <end position="652"/>
    </location>
</feature>
<proteinExistence type="predicted"/>
<keyword evidence="3" id="KW-1185">Reference proteome</keyword>
<dbReference type="EMBL" id="JAACJP010000001">
    <property type="protein sequence ID" value="KAF5387971.1"/>
    <property type="molecule type" value="Genomic_DNA"/>
</dbReference>
<gene>
    <name evidence="2" type="ORF">D9615_000852</name>
</gene>
<organism evidence="2 3">
    <name type="scientific">Tricholomella constricta</name>
    <dbReference type="NCBI Taxonomy" id="117010"/>
    <lineage>
        <taxon>Eukaryota</taxon>
        <taxon>Fungi</taxon>
        <taxon>Dikarya</taxon>
        <taxon>Basidiomycota</taxon>
        <taxon>Agaricomycotina</taxon>
        <taxon>Agaricomycetes</taxon>
        <taxon>Agaricomycetidae</taxon>
        <taxon>Agaricales</taxon>
        <taxon>Tricholomatineae</taxon>
        <taxon>Lyophyllaceae</taxon>
        <taxon>Tricholomella</taxon>
    </lineage>
</organism>
<comment type="caution">
    <text evidence="2">The sequence shown here is derived from an EMBL/GenBank/DDBJ whole genome shotgun (WGS) entry which is preliminary data.</text>
</comment>
<feature type="region of interest" description="Disordered" evidence="1">
    <location>
        <begin position="562"/>
        <end position="583"/>
    </location>
</feature>
<name>A0A8H5HRL7_9AGAR</name>
<evidence type="ECO:0000313" key="2">
    <source>
        <dbReference type="EMBL" id="KAF5387971.1"/>
    </source>
</evidence>
<dbReference type="Proteomes" id="UP000565441">
    <property type="component" value="Unassembled WGS sequence"/>
</dbReference>
<accession>A0A8H5HRL7</accession>